<evidence type="ECO:0000256" key="1">
    <source>
        <dbReference type="ARBA" id="ARBA00002001"/>
    </source>
</evidence>
<dbReference type="AlphaFoldDB" id="A0AAV7P6S8"/>
<reference evidence="10" key="1">
    <citation type="journal article" date="2022" name="bioRxiv">
        <title>Sequencing and chromosome-scale assembly of the giantPleurodeles waltlgenome.</title>
        <authorList>
            <person name="Brown T."/>
            <person name="Elewa A."/>
            <person name="Iarovenko S."/>
            <person name="Subramanian E."/>
            <person name="Araus A.J."/>
            <person name="Petzold A."/>
            <person name="Susuki M."/>
            <person name="Suzuki K.-i.T."/>
            <person name="Hayashi T."/>
            <person name="Toyoda A."/>
            <person name="Oliveira C."/>
            <person name="Osipova E."/>
            <person name="Leigh N.D."/>
            <person name="Simon A."/>
            <person name="Yun M.H."/>
        </authorList>
    </citation>
    <scope>NUCLEOTIDE SEQUENCE</scope>
    <source>
        <strain evidence="10">20211129_DDA</strain>
        <tissue evidence="10">Liver</tissue>
    </source>
</reference>
<dbReference type="Proteomes" id="UP001066276">
    <property type="component" value="Chromosome 8"/>
</dbReference>
<dbReference type="InterPro" id="IPR009072">
    <property type="entry name" value="Histone-fold"/>
</dbReference>
<comment type="similarity">
    <text evidence="4 9">Belongs to the histone H4 family.</text>
</comment>
<keyword evidence="7 9" id="KW-0539">Nucleus</keyword>
<dbReference type="GO" id="GO:0030527">
    <property type="term" value="F:structural constituent of chromatin"/>
    <property type="evidence" value="ECO:0007669"/>
    <property type="project" value="InterPro"/>
</dbReference>
<dbReference type="GO" id="GO:0005634">
    <property type="term" value="C:nucleus"/>
    <property type="evidence" value="ECO:0007669"/>
    <property type="project" value="UniProtKB-SubCell"/>
</dbReference>
<dbReference type="SUPFAM" id="SSF47113">
    <property type="entry name" value="Histone-fold"/>
    <property type="match status" value="1"/>
</dbReference>
<proteinExistence type="inferred from homology"/>
<gene>
    <name evidence="10" type="ORF">NDU88_009039</name>
</gene>
<evidence type="ECO:0000256" key="8">
    <source>
        <dbReference type="ARBA" id="ARBA00023269"/>
    </source>
</evidence>
<dbReference type="GO" id="GO:0046982">
    <property type="term" value="F:protein heterodimerization activity"/>
    <property type="evidence" value="ECO:0007669"/>
    <property type="project" value="InterPro"/>
</dbReference>
<dbReference type="PANTHER" id="PTHR10484">
    <property type="entry name" value="HISTONE H4"/>
    <property type="match status" value="1"/>
</dbReference>
<dbReference type="Gene3D" id="1.10.20.10">
    <property type="entry name" value="Histone, subunit A"/>
    <property type="match status" value="1"/>
</dbReference>
<evidence type="ECO:0000313" key="11">
    <source>
        <dbReference type="Proteomes" id="UP001066276"/>
    </source>
</evidence>
<comment type="function">
    <text evidence="1 9">Core component of nucleosome. Nucleosomes wrap and compact DNA into chromatin, limiting DNA accessibility to the cellular machineries which require DNA as a template. Histones thereby play a central role in transcription regulation, DNA repair, DNA replication and chromosomal stability. DNA accessibility is regulated via a complex set of post-translational modifications of histones, also called histone code, and nucleosome remodeling.</text>
</comment>
<dbReference type="SMART" id="SM00417">
    <property type="entry name" value="H4"/>
    <property type="match status" value="1"/>
</dbReference>
<dbReference type="PRINTS" id="PR00623">
    <property type="entry name" value="HISTONEH4"/>
</dbReference>
<accession>A0AAV7P6S8</accession>
<name>A0AAV7P6S8_PLEWA</name>
<keyword evidence="11" id="KW-1185">Reference proteome</keyword>
<evidence type="ECO:0000256" key="9">
    <source>
        <dbReference type="RuleBase" id="RU000528"/>
    </source>
</evidence>
<dbReference type="GO" id="GO:0003677">
    <property type="term" value="F:DNA binding"/>
    <property type="evidence" value="ECO:0007669"/>
    <property type="project" value="UniProtKB-KW"/>
</dbReference>
<comment type="subcellular location">
    <subcellularLocation>
        <location evidence="3">Chromosome</location>
    </subcellularLocation>
    <subcellularLocation>
        <location evidence="2">Nucleus</location>
    </subcellularLocation>
</comment>
<dbReference type="InterPro" id="IPR001951">
    <property type="entry name" value="Histone_H4"/>
</dbReference>
<keyword evidence="6 9" id="KW-0238">DNA-binding</keyword>
<evidence type="ECO:0000256" key="2">
    <source>
        <dbReference type="ARBA" id="ARBA00004123"/>
    </source>
</evidence>
<comment type="caution">
    <text evidence="10">The sequence shown here is derived from an EMBL/GenBank/DDBJ whole genome shotgun (WGS) entry which is preliminary data.</text>
</comment>
<protein>
    <recommendedName>
        <fullName evidence="9">Histone H4</fullName>
    </recommendedName>
</protein>
<keyword evidence="8 9" id="KW-0544">Nucleosome core</keyword>
<evidence type="ECO:0000256" key="6">
    <source>
        <dbReference type="ARBA" id="ARBA00023125"/>
    </source>
</evidence>
<sequence length="83" mass="9408">MEILDNIKGITKPDIRRLAHHGVVKCISRLIYEGTRGGLKVFLENVVRDAVTYTEPVKRKTATVMDVVNTFKHQGITLYRIGI</sequence>
<evidence type="ECO:0000256" key="3">
    <source>
        <dbReference type="ARBA" id="ARBA00004286"/>
    </source>
</evidence>
<evidence type="ECO:0000256" key="4">
    <source>
        <dbReference type="ARBA" id="ARBA00006564"/>
    </source>
</evidence>
<dbReference type="CDD" id="cd22912">
    <property type="entry name" value="HFD_H4"/>
    <property type="match status" value="1"/>
</dbReference>
<dbReference type="GO" id="GO:0000786">
    <property type="term" value="C:nucleosome"/>
    <property type="evidence" value="ECO:0007669"/>
    <property type="project" value="UniProtKB-KW"/>
</dbReference>
<comment type="subunit">
    <text evidence="9">The nucleosome is a histone octamer containing two molecules each of H2A, H2B, H3 and H4 assembled in one H3-H4 heterotetramer and two H2A-H2B heterodimers. The octamer wraps approximately 147 bp of DNA.</text>
</comment>
<dbReference type="EMBL" id="JANPWB010000012">
    <property type="protein sequence ID" value="KAJ1120890.1"/>
    <property type="molecule type" value="Genomic_DNA"/>
</dbReference>
<evidence type="ECO:0000256" key="7">
    <source>
        <dbReference type="ARBA" id="ARBA00023242"/>
    </source>
</evidence>
<keyword evidence="5 9" id="KW-0158">Chromosome</keyword>
<organism evidence="10 11">
    <name type="scientific">Pleurodeles waltl</name>
    <name type="common">Iberian ribbed newt</name>
    <dbReference type="NCBI Taxonomy" id="8319"/>
    <lineage>
        <taxon>Eukaryota</taxon>
        <taxon>Metazoa</taxon>
        <taxon>Chordata</taxon>
        <taxon>Craniata</taxon>
        <taxon>Vertebrata</taxon>
        <taxon>Euteleostomi</taxon>
        <taxon>Amphibia</taxon>
        <taxon>Batrachia</taxon>
        <taxon>Caudata</taxon>
        <taxon>Salamandroidea</taxon>
        <taxon>Salamandridae</taxon>
        <taxon>Pleurodelinae</taxon>
        <taxon>Pleurodeles</taxon>
    </lineage>
</organism>
<evidence type="ECO:0000256" key="5">
    <source>
        <dbReference type="ARBA" id="ARBA00022454"/>
    </source>
</evidence>
<evidence type="ECO:0000313" key="10">
    <source>
        <dbReference type="EMBL" id="KAJ1120890.1"/>
    </source>
</evidence>